<evidence type="ECO:0000313" key="6">
    <source>
        <dbReference type="Proteomes" id="UP001211204"/>
    </source>
</evidence>
<dbReference type="Pfam" id="PF13426">
    <property type="entry name" value="PAS_9"/>
    <property type="match status" value="1"/>
</dbReference>
<accession>A0ABN6TS19</accession>
<evidence type="ECO:0000259" key="2">
    <source>
        <dbReference type="PROSITE" id="PS50113"/>
    </source>
</evidence>
<dbReference type="InterPro" id="IPR000700">
    <property type="entry name" value="PAS-assoc_C"/>
</dbReference>
<dbReference type="InterPro" id="IPR000014">
    <property type="entry name" value="PAS"/>
</dbReference>
<dbReference type="SMART" id="SM00052">
    <property type="entry name" value="EAL"/>
    <property type="match status" value="1"/>
</dbReference>
<feature type="domain" description="PAC" evidence="2">
    <location>
        <begin position="220"/>
        <end position="272"/>
    </location>
</feature>
<feature type="domain" description="PAS" evidence="1">
    <location>
        <begin position="25"/>
        <end position="73"/>
    </location>
</feature>
<dbReference type="PROSITE" id="PS50113">
    <property type="entry name" value="PAC"/>
    <property type="match status" value="3"/>
</dbReference>
<dbReference type="InterPro" id="IPR000160">
    <property type="entry name" value="GGDEF_dom"/>
</dbReference>
<dbReference type="EMBL" id="AP026974">
    <property type="protein sequence ID" value="BDT79402.1"/>
    <property type="molecule type" value="Genomic_DNA"/>
</dbReference>
<evidence type="ECO:0000259" key="1">
    <source>
        <dbReference type="PROSITE" id="PS50112"/>
    </source>
</evidence>
<dbReference type="SMART" id="SM00267">
    <property type="entry name" value="GGDEF"/>
    <property type="match status" value="1"/>
</dbReference>
<dbReference type="SMART" id="SM00091">
    <property type="entry name" value="PAS"/>
    <property type="match status" value="3"/>
</dbReference>
<dbReference type="InterPro" id="IPR035965">
    <property type="entry name" value="PAS-like_dom_sf"/>
</dbReference>
<reference evidence="5 6" key="1">
    <citation type="submission" date="2022-11" db="EMBL/GenBank/DDBJ databases">
        <title>Complete Genome Sequences of three Polynucleobacter sp. Subcluster PnecC Strains KF022, KF023, and KF032 Isolated from a Shallow Eutrophic Lake in Japan.</title>
        <authorList>
            <person name="Ogata Y."/>
            <person name="Watanabe K."/>
            <person name="Takemine S."/>
            <person name="Shindo C."/>
            <person name="Kurokawa R."/>
            <person name="Suda W."/>
        </authorList>
    </citation>
    <scope>NUCLEOTIDE SEQUENCE [LARGE SCALE GENOMIC DNA]</scope>
    <source>
        <strain evidence="5 6">KF032</strain>
    </source>
</reference>
<dbReference type="InterPro" id="IPR029787">
    <property type="entry name" value="Nucleotide_cyclase"/>
</dbReference>
<feature type="domain" description="GGDEF" evidence="4">
    <location>
        <begin position="424"/>
        <end position="558"/>
    </location>
</feature>
<keyword evidence="6" id="KW-1185">Reference proteome</keyword>
<proteinExistence type="predicted"/>
<dbReference type="Gene3D" id="3.30.450.20">
    <property type="entry name" value="PAS domain"/>
    <property type="match status" value="3"/>
</dbReference>
<evidence type="ECO:0008006" key="7">
    <source>
        <dbReference type="Google" id="ProtNLM"/>
    </source>
</evidence>
<dbReference type="InterPro" id="IPR043128">
    <property type="entry name" value="Rev_trsase/Diguanyl_cyclase"/>
</dbReference>
<dbReference type="SUPFAM" id="SSF55073">
    <property type="entry name" value="Nucleotide cyclase"/>
    <property type="match status" value="1"/>
</dbReference>
<name>A0ABN6TS19_9BURK</name>
<dbReference type="Proteomes" id="UP001211204">
    <property type="component" value="Chromosome"/>
</dbReference>
<dbReference type="SMART" id="SM00086">
    <property type="entry name" value="PAC"/>
    <property type="match status" value="3"/>
</dbReference>
<feature type="domain" description="PAC" evidence="2">
    <location>
        <begin position="98"/>
        <end position="150"/>
    </location>
</feature>
<dbReference type="Pfam" id="PF00563">
    <property type="entry name" value="EAL"/>
    <property type="match status" value="1"/>
</dbReference>
<feature type="domain" description="EAL" evidence="3">
    <location>
        <begin position="567"/>
        <end position="820"/>
    </location>
</feature>
<dbReference type="InterPro" id="IPR001633">
    <property type="entry name" value="EAL_dom"/>
</dbReference>
<protein>
    <recommendedName>
        <fullName evidence="7">PAS domain S-box-containing protein/diguanylate cyclase (GGDEF) domain-containing protein</fullName>
    </recommendedName>
</protein>
<feature type="domain" description="PAS" evidence="1">
    <location>
        <begin position="269"/>
        <end position="340"/>
    </location>
</feature>
<feature type="domain" description="PAC" evidence="2">
    <location>
        <begin position="342"/>
        <end position="392"/>
    </location>
</feature>
<dbReference type="Gene3D" id="3.20.20.450">
    <property type="entry name" value="EAL domain"/>
    <property type="match status" value="1"/>
</dbReference>
<dbReference type="CDD" id="cd01948">
    <property type="entry name" value="EAL"/>
    <property type="match status" value="1"/>
</dbReference>
<dbReference type="NCBIfam" id="TIGR00254">
    <property type="entry name" value="GGDEF"/>
    <property type="match status" value="1"/>
</dbReference>
<evidence type="ECO:0000313" key="5">
    <source>
        <dbReference type="EMBL" id="BDT79402.1"/>
    </source>
</evidence>
<dbReference type="PROSITE" id="PS50883">
    <property type="entry name" value="EAL"/>
    <property type="match status" value="1"/>
</dbReference>
<dbReference type="Pfam" id="PF00990">
    <property type="entry name" value="GGDEF"/>
    <property type="match status" value="1"/>
</dbReference>
<dbReference type="SUPFAM" id="SSF55785">
    <property type="entry name" value="PYP-like sensor domain (PAS domain)"/>
    <property type="match status" value="3"/>
</dbReference>
<evidence type="ECO:0000259" key="4">
    <source>
        <dbReference type="PROSITE" id="PS50887"/>
    </source>
</evidence>
<dbReference type="CDD" id="cd01949">
    <property type="entry name" value="GGDEF"/>
    <property type="match status" value="1"/>
</dbReference>
<sequence>MDQDKARNGDLSEEMSTIEIGLHKSEDFIRNIVEGSNDAIIAKDLKGIIRSWNKGAEKIFGYKSQEMIGGDMLCLFPGDLLYEEEVFLKTIARGEALEHFQTRRIHKDGRILQVSVTLSPIRNVHGEIIGISTIARDISDQFELHESLRLAKNIIENSNDAIIAKSLNGVITSWNKGAERIFGYAAQEMVGGNMLRLFPLDRELEEGLILERVASGKRVDSFQTERIHKDGHVIHVSVTISPIFDSRGVVVGASKIARDITKEWNLTNRLKIISEIYQQSHQAVVLTDGQGTITEVNPAFSVIMGYQPEEVVGKNPLMFHSSKQGPEVLRQIEEEIVKNNHYQGEVWTRRKDGTTVASLLTIDKVPTAGGIHYAGIFSDITALKVSEDQLIKIVHYDPLTNLPNRLLFMERLNSKVLSCAKSNVTLAIIYIDLDDFSHINEEYGEEIGDSLMIEIAHTLCGSMRENDFIARVGSDEFLGYLSDIANDVQFEVLIEKIMRNLSVPTSIAGHNFQITGSVGVRFFSCSDTKNAEILVRQADQAMIAAKQSGKHRYKVFDPNKDLATKIKLTTLDHIDSGIGRNEFFMKYQPKVDLRSGEMIGVESLVRWNHPGRGVLTPIDFLPGLIDVQLKVKFTEHIIKMVFAQSIAWASEGLFPIASINVYINQLNDQFFENIRLQMARMPHLNPKYIEFELLETDALLDAAEAINTMEKLHDLGFTFSIDDFGSGYSSLTYLRKLPFDTIKIDQNFVLNEGLSDKNITIVKAIIGLAHIFDRHLIAEGVETEEIGAKLIEIGCFYGQGYAIAKPMGANEIKEWSESWKPPIAWVNQV</sequence>
<feature type="domain" description="PAS" evidence="1">
    <location>
        <begin position="147"/>
        <end position="217"/>
    </location>
</feature>
<dbReference type="InterPro" id="IPR052155">
    <property type="entry name" value="Biofilm_reg_signaling"/>
</dbReference>
<gene>
    <name evidence="5" type="ORF">PKF032_12900</name>
</gene>
<evidence type="ECO:0000259" key="3">
    <source>
        <dbReference type="PROSITE" id="PS50883"/>
    </source>
</evidence>
<dbReference type="CDD" id="cd00130">
    <property type="entry name" value="PAS"/>
    <property type="match status" value="3"/>
</dbReference>
<dbReference type="InterPro" id="IPR001610">
    <property type="entry name" value="PAC"/>
</dbReference>
<dbReference type="NCBIfam" id="TIGR00229">
    <property type="entry name" value="sensory_box"/>
    <property type="match status" value="3"/>
</dbReference>
<dbReference type="RefSeq" id="WP_281744660.1">
    <property type="nucleotide sequence ID" value="NZ_AP026974.1"/>
</dbReference>
<dbReference type="PANTHER" id="PTHR44757">
    <property type="entry name" value="DIGUANYLATE CYCLASE DGCP"/>
    <property type="match status" value="1"/>
</dbReference>
<organism evidence="5 6">
    <name type="scientific">Polynucleobacter yangtzensis</name>
    <dbReference type="NCBI Taxonomy" id="1743159"/>
    <lineage>
        <taxon>Bacteria</taxon>
        <taxon>Pseudomonadati</taxon>
        <taxon>Pseudomonadota</taxon>
        <taxon>Betaproteobacteria</taxon>
        <taxon>Burkholderiales</taxon>
        <taxon>Burkholderiaceae</taxon>
        <taxon>Polynucleobacter</taxon>
    </lineage>
</organism>
<dbReference type="Gene3D" id="3.30.70.270">
    <property type="match status" value="1"/>
</dbReference>
<dbReference type="PROSITE" id="PS50112">
    <property type="entry name" value="PAS"/>
    <property type="match status" value="3"/>
</dbReference>
<dbReference type="SUPFAM" id="SSF141868">
    <property type="entry name" value="EAL domain-like"/>
    <property type="match status" value="1"/>
</dbReference>
<dbReference type="InterPro" id="IPR035919">
    <property type="entry name" value="EAL_sf"/>
</dbReference>
<dbReference type="InterPro" id="IPR013767">
    <property type="entry name" value="PAS_fold"/>
</dbReference>
<dbReference type="PANTHER" id="PTHR44757:SF2">
    <property type="entry name" value="BIOFILM ARCHITECTURE MAINTENANCE PROTEIN MBAA"/>
    <property type="match status" value="1"/>
</dbReference>
<dbReference type="Pfam" id="PF00989">
    <property type="entry name" value="PAS"/>
    <property type="match status" value="2"/>
</dbReference>
<dbReference type="PROSITE" id="PS50887">
    <property type="entry name" value="GGDEF"/>
    <property type="match status" value="1"/>
</dbReference>